<dbReference type="Gene3D" id="1.20.1070.10">
    <property type="entry name" value="Rhodopsin 7-helix transmembrane proteins"/>
    <property type="match status" value="1"/>
</dbReference>
<evidence type="ECO:0000313" key="3">
    <source>
        <dbReference type="Proteomes" id="UP000248553"/>
    </source>
</evidence>
<dbReference type="RefSeq" id="WP_111480199.1">
    <property type="nucleotide sequence ID" value="NZ_QHKM01000009.1"/>
</dbReference>
<organism evidence="2 3">
    <name type="scientific">Hymenobacter edaphi</name>
    <dbReference type="NCBI Taxonomy" id="2211146"/>
    <lineage>
        <taxon>Bacteria</taxon>
        <taxon>Pseudomonadati</taxon>
        <taxon>Bacteroidota</taxon>
        <taxon>Cytophagia</taxon>
        <taxon>Cytophagales</taxon>
        <taxon>Hymenobacteraceae</taxon>
        <taxon>Hymenobacter</taxon>
    </lineage>
</organism>
<accession>A0A328B990</accession>
<keyword evidence="1" id="KW-0472">Membrane</keyword>
<dbReference type="Proteomes" id="UP000248553">
    <property type="component" value="Unassembled WGS sequence"/>
</dbReference>
<evidence type="ECO:0000256" key="1">
    <source>
        <dbReference type="SAM" id="Phobius"/>
    </source>
</evidence>
<protein>
    <submittedName>
        <fullName evidence="2">Uncharacterized protein</fullName>
    </submittedName>
</protein>
<name>A0A328B990_9BACT</name>
<keyword evidence="1" id="KW-1133">Transmembrane helix</keyword>
<keyword evidence="3" id="KW-1185">Reference proteome</keyword>
<keyword evidence="1" id="KW-0812">Transmembrane</keyword>
<gene>
    <name evidence="2" type="ORF">DLM85_21285</name>
</gene>
<reference evidence="3" key="1">
    <citation type="submission" date="2018-05" db="EMBL/GenBank/DDBJ databases">
        <authorList>
            <person name="Nie L."/>
        </authorList>
    </citation>
    <scope>NUCLEOTIDE SEQUENCE [LARGE SCALE GENOMIC DNA]</scope>
    <source>
        <strain evidence="3">NL</strain>
    </source>
</reference>
<dbReference type="OrthoDB" id="886121at2"/>
<dbReference type="EMBL" id="QHKM01000009">
    <property type="protein sequence ID" value="RAK63537.1"/>
    <property type="molecule type" value="Genomic_DNA"/>
</dbReference>
<feature type="transmembrane region" description="Helical" evidence="1">
    <location>
        <begin position="30"/>
        <end position="53"/>
    </location>
</feature>
<dbReference type="AlphaFoldDB" id="A0A328B990"/>
<evidence type="ECO:0000313" key="2">
    <source>
        <dbReference type="EMBL" id="RAK63537.1"/>
    </source>
</evidence>
<sequence>MENLVLLIVCSVLTVLSALLTTYIAQERSFWRWFLIGMVLPFVSIFVAMVVVYRDTKKEEERARRS</sequence>
<proteinExistence type="predicted"/>
<comment type="caution">
    <text evidence="2">The sequence shown here is derived from an EMBL/GenBank/DDBJ whole genome shotgun (WGS) entry which is preliminary data.</text>
</comment>